<evidence type="ECO:0000313" key="2">
    <source>
        <dbReference type="EMBL" id="CQR58327.1"/>
    </source>
</evidence>
<feature type="domain" description="Beta-lactamase-related" evidence="1">
    <location>
        <begin position="3"/>
        <end position="75"/>
    </location>
</feature>
<dbReference type="InterPro" id="IPR001466">
    <property type="entry name" value="Beta-lactam-related"/>
</dbReference>
<dbReference type="PANTHER" id="PTHR46825">
    <property type="entry name" value="D-ALANYL-D-ALANINE-CARBOXYPEPTIDASE/ENDOPEPTIDASE AMPH"/>
    <property type="match status" value="1"/>
</dbReference>
<dbReference type="PANTHER" id="PTHR46825:SF9">
    <property type="entry name" value="BETA-LACTAMASE-RELATED DOMAIN-CONTAINING PROTEIN"/>
    <property type="match status" value="1"/>
</dbReference>
<dbReference type="Gene3D" id="3.40.710.10">
    <property type="entry name" value="DD-peptidase/beta-lactamase superfamily"/>
    <property type="match status" value="1"/>
</dbReference>
<evidence type="ECO:0000259" key="1">
    <source>
        <dbReference type="Pfam" id="PF00144"/>
    </source>
</evidence>
<evidence type="ECO:0000313" key="3">
    <source>
        <dbReference type="Proteomes" id="UP000033163"/>
    </source>
</evidence>
<dbReference type="Proteomes" id="UP000033163">
    <property type="component" value="Chromosome I"/>
</dbReference>
<sequence length="92" mass="9882">MKAQLAGAVVIVVKDGKTVIEEGFGYADKAAKTAVDPDETVFRMASVSKTFTAAAVMQLVEQGKIDLKADFQTYTGVSIEDYVLRNMPPVVP</sequence>
<proteinExistence type="predicted"/>
<name>A0A0E4HFE0_9BACL</name>
<dbReference type="PATRIC" id="fig|1073571.4.peg.6379"/>
<reference evidence="3" key="1">
    <citation type="submission" date="2015-03" db="EMBL/GenBank/DDBJ databases">
        <authorList>
            <person name="Wibberg D."/>
        </authorList>
    </citation>
    <scope>NUCLEOTIDE SEQUENCE [LARGE SCALE GENOMIC DNA]</scope>
</reference>
<dbReference type="KEGG" id="pri:PRIO_5958"/>
<protein>
    <recommendedName>
        <fullName evidence="1">Beta-lactamase-related domain-containing protein</fullName>
    </recommendedName>
</protein>
<dbReference type="InterPro" id="IPR050491">
    <property type="entry name" value="AmpC-like"/>
</dbReference>
<dbReference type="Pfam" id="PF00144">
    <property type="entry name" value="Beta-lactamase"/>
    <property type="match status" value="1"/>
</dbReference>
<organism evidence="2 3">
    <name type="scientific">Paenibacillus riograndensis SBR5</name>
    <dbReference type="NCBI Taxonomy" id="1073571"/>
    <lineage>
        <taxon>Bacteria</taxon>
        <taxon>Bacillati</taxon>
        <taxon>Bacillota</taxon>
        <taxon>Bacilli</taxon>
        <taxon>Bacillales</taxon>
        <taxon>Paenibacillaceae</taxon>
        <taxon>Paenibacillus</taxon>
        <taxon>Paenibacillus sonchi group</taxon>
    </lineage>
</organism>
<dbReference type="HOGENOM" id="CLU_2410514_0_0_9"/>
<dbReference type="RefSeq" id="WP_020425989.1">
    <property type="nucleotide sequence ID" value="NZ_AGBD01000055.1"/>
</dbReference>
<gene>
    <name evidence="2" type="ORF">PRIO_5958</name>
</gene>
<accession>A0A0E4HFE0</accession>
<dbReference type="AlphaFoldDB" id="A0A0E4HFE0"/>
<dbReference type="EMBL" id="LN831776">
    <property type="protein sequence ID" value="CQR58327.1"/>
    <property type="molecule type" value="Genomic_DNA"/>
</dbReference>
<dbReference type="SUPFAM" id="SSF56601">
    <property type="entry name" value="beta-lactamase/transpeptidase-like"/>
    <property type="match status" value="1"/>
</dbReference>
<dbReference type="InterPro" id="IPR012338">
    <property type="entry name" value="Beta-lactam/transpept-like"/>
</dbReference>